<dbReference type="PANTHER" id="PTHR47599:SF2">
    <property type="match status" value="1"/>
</dbReference>
<dbReference type="AlphaFoldDB" id="A0A0D2S0J3"/>
<name>A0A0D2S0J3_GOSRA</name>
<protein>
    <submittedName>
        <fullName evidence="1">Uncharacterized protein</fullName>
    </submittedName>
</protein>
<accession>A0A0D2S0J3</accession>
<sequence>MLTRSVPVHVSIIVSCNAHTSYEMGLLTRAVGQNIRLHDVACIRFDNWTLPRVPTNQVYKKTTFEDLNVFCSYIIKTKERSLPIQKEYETIQLLDKVVINKLKEQKYKYVNFRLVQVGTIETSLYIGQIHFNCYPNFMVSLTNKNILQPLTLQIHTHNYKMLPGSEFHFKALLQSPKGETLLIEIDTARSHTTIRITKQWHGINLHDRWKLKGATDLVVPTPIRNTSLSEIGRTNTTFKRLNLKEESNPETQTTNFKTTRAFVFSIPTTFRTNLQGTDNSSNIAQLIYAR</sequence>
<dbReference type="Gramene" id="KJB24805">
    <property type="protein sequence ID" value="KJB24805"/>
    <property type="gene ID" value="B456_004G161500"/>
</dbReference>
<dbReference type="PROSITE" id="PS51257">
    <property type="entry name" value="PROKAR_LIPOPROTEIN"/>
    <property type="match status" value="1"/>
</dbReference>
<dbReference type="PANTHER" id="PTHR47599">
    <property type="entry name" value="CELL-TO-CELL MOVEMENT PROTEIN"/>
    <property type="match status" value="1"/>
</dbReference>
<dbReference type="EMBL" id="CM001743">
    <property type="protein sequence ID" value="KJB24805.1"/>
    <property type="molecule type" value="Genomic_DNA"/>
</dbReference>
<evidence type="ECO:0000313" key="2">
    <source>
        <dbReference type="Proteomes" id="UP000032304"/>
    </source>
</evidence>
<evidence type="ECO:0000313" key="1">
    <source>
        <dbReference type="EMBL" id="KJB24805.1"/>
    </source>
</evidence>
<keyword evidence="2" id="KW-1185">Reference proteome</keyword>
<proteinExistence type="predicted"/>
<reference evidence="1 2" key="1">
    <citation type="journal article" date="2012" name="Nature">
        <title>Repeated polyploidization of Gossypium genomes and the evolution of spinnable cotton fibres.</title>
        <authorList>
            <person name="Paterson A.H."/>
            <person name="Wendel J.F."/>
            <person name="Gundlach H."/>
            <person name="Guo H."/>
            <person name="Jenkins J."/>
            <person name="Jin D."/>
            <person name="Llewellyn D."/>
            <person name="Showmaker K.C."/>
            <person name="Shu S."/>
            <person name="Udall J."/>
            <person name="Yoo M.J."/>
            <person name="Byers R."/>
            <person name="Chen W."/>
            <person name="Doron-Faigenboim A."/>
            <person name="Duke M.V."/>
            <person name="Gong L."/>
            <person name="Grimwood J."/>
            <person name="Grover C."/>
            <person name="Grupp K."/>
            <person name="Hu G."/>
            <person name="Lee T.H."/>
            <person name="Li J."/>
            <person name="Lin L."/>
            <person name="Liu T."/>
            <person name="Marler B.S."/>
            <person name="Page J.T."/>
            <person name="Roberts A.W."/>
            <person name="Romanel E."/>
            <person name="Sanders W.S."/>
            <person name="Szadkowski E."/>
            <person name="Tan X."/>
            <person name="Tang H."/>
            <person name="Xu C."/>
            <person name="Wang J."/>
            <person name="Wang Z."/>
            <person name="Zhang D."/>
            <person name="Zhang L."/>
            <person name="Ashrafi H."/>
            <person name="Bedon F."/>
            <person name="Bowers J.E."/>
            <person name="Brubaker C.L."/>
            <person name="Chee P.W."/>
            <person name="Das S."/>
            <person name="Gingle A.R."/>
            <person name="Haigler C.H."/>
            <person name="Harker D."/>
            <person name="Hoffmann L.V."/>
            <person name="Hovav R."/>
            <person name="Jones D.C."/>
            <person name="Lemke C."/>
            <person name="Mansoor S."/>
            <person name="ur Rahman M."/>
            <person name="Rainville L.N."/>
            <person name="Rambani A."/>
            <person name="Reddy U.K."/>
            <person name="Rong J.K."/>
            <person name="Saranga Y."/>
            <person name="Scheffler B.E."/>
            <person name="Scheffler J.A."/>
            <person name="Stelly D.M."/>
            <person name="Triplett B.A."/>
            <person name="Van Deynze A."/>
            <person name="Vaslin M.F."/>
            <person name="Waghmare V.N."/>
            <person name="Walford S.A."/>
            <person name="Wright R.J."/>
            <person name="Zaki E.A."/>
            <person name="Zhang T."/>
            <person name="Dennis E.S."/>
            <person name="Mayer K.F."/>
            <person name="Peterson D.G."/>
            <person name="Rokhsar D.S."/>
            <person name="Wang X."/>
            <person name="Schmutz J."/>
        </authorList>
    </citation>
    <scope>NUCLEOTIDE SEQUENCE [LARGE SCALE GENOMIC DNA]</scope>
</reference>
<gene>
    <name evidence="1" type="ORF">B456_004G161500</name>
</gene>
<organism evidence="1 2">
    <name type="scientific">Gossypium raimondii</name>
    <name type="common">Peruvian cotton</name>
    <name type="synonym">Gossypium klotzschianum subsp. raimondii</name>
    <dbReference type="NCBI Taxonomy" id="29730"/>
    <lineage>
        <taxon>Eukaryota</taxon>
        <taxon>Viridiplantae</taxon>
        <taxon>Streptophyta</taxon>
        <taxon>Embryophyta</taxon>
        <taxon>Tracheophyta</taxon>
        <taxon>Spermatophyta</taxon>
        <taxon>Magnoliopsida</taxon>
        <taxon>eudicotyledons</taxon>
        <taxon>Gunneridae</taxon>
        <taxon>Pentapetalae</taxon>
        <taxon>rosids</taxon>
        <taxon>malvids</taxon>
        <taxon>Malvales</taxon>
        <taxon>Malvaceae</taxon>
        <taxon>Malvoideae</taxon>
        <taxon>Gossypium</taxon>
    </lineage>
</organism>
<dbReference type="Proteomes" id="UP000032304">
    <property type="component" value="Chromosome 4"/>
</dbReference>
<dbReference type="InterPro" id="IPR051596">
    <property type="entry name" value="Caulimoviridae_Movement"/>
</dbReference>